<dbReference type="PANTHER" id="PTHR38766:SF1">
    <property type="entry name" value="FLAGELLAR PROTEIN FLIO"/>
    <property type="match status" value="1"/>
</dbReference>
<evidence type="ECO:0000256" key="8">
    <source>
        <dbReference type="ARBA" id="ARBA00037937"/>
    </source>
</evidence>
<evidence type="ECO:0000256" key="1">
    <source>
        <dbReference type="ARBA" id="ARBA00004117"/>
    </source>
</evidence>
<dbReference type="AlphaFoldDB" id="A0A552UGM0"/>
<keyword evidence="3" id="KW-1003">Cell membrane</keyword>
<dbReference type="InterPro" id="IPR052205">
    <property type="entry name" value="FliO/MopB"/>
</dbReference>
<dbReference type="Pfam" id="PF04347">
    <property type="entry name" value="FliO"/>
    <property type="match status" value="1"/>
</dbReference>
<evidence type="ECO:0000313" key="11">
    <source>
        <dbReference type="Proteomes" id="UP000317894"/>
    </source>
</evidence>
<dbReference type="RefSeq" id="WP_143554909.1">
    <property type="nucleotide sequence ID" value="NZ_VJWA01000001.1"/>
</dbReference>
<keyword evidence="10" id="KW-0966">Cell projection</keyword>
<evidence type="ECO:0000256" key="3">
    <source>
        <dbReference type="ARBA" id="ARBA00022475"/>
    </source>
</evidence>
<comment type="similarity">
    <text evidence="8">Belongs to the FliO/MopB family.</text>
</comment>
<dbReference type="InterPro" id="IPR022781">
    <property type="entry name" value="Flagellar_biosynth_FliO"/>
</dbReference>
<evidence type="ECO:0000256" key="6">
    <source>
        <dbReference type="ARBA" id="ARBA00023136"/>
    </source>
</evidence>
<comment type="subcellular location">
    <subcellularLocation>
        <location evidence="1">Bacterial flagellum basal body</location>
    </subcellularLocation>
    <subcellularLocation>
        <location evidence="2">Cell membrane</location>
    </subcellularLocation>
</comment>
<evidence type="ECO:0000313" key="10">
    <source>
        <dbReference type="EMBL" id="TRW17364.1"/>
    </source>
</evidence>
<dbReference type="GO" id="GO:0044781">
    <property type="term" value="P:bacterial-type flagellum organization"/>
    <property type="evidence" value="ECO:0007669"/>
    <property type="project" value="InterPro"/>
</dbReference>
<name>A0A552UGM0_9SPHN</name>
<proteinExistence type="inferred from homology"/>
<dbReference type="Proteomes" id="UP000317894">
    <property type="component" value="Unassembled WGS sequence"/>
</dbReference>
<organism evidence="10 11">
    <name type="scientific">Glacieibacterium frigidum</name>
    <dbReference type="NCBI Taxonomy" id="2593303"/>
    <lineage>
        <taxon>Bacteria</taxon>
        <taxon>Pseudomonadati</taxon>
        <taxon>Pseudomonadota</taxon>
        <taxon>Alphaproteobacteria</taxon>
        <taxon>Sphingomonadales</taxon>
        <taxon>Sphingosinicellaceae</taxon>
        <taxon>Glacieibacterium</taxon>
    </lineage>
</organism>
<keyword evidence="4 9" id="KW-0812">Transmembrane</keyword>
<comment type="caution">
    <text evidence="10">The sequence shown here is derived from an EMBL/GenBank/DDBJ whole genome shotgun (WGS) entry which is preliminary data.</text>
</comment>
<evidence type="ECO:0000256" key="5">
    <source>
        <dbReference type="ARBA" id="ARBA00022989"/>
    </source>
</evidence>
<feature type="transmembrane region" description="Helical" evidence="9">
    <location>
        <begin position="6"/>
        <end position="29"/>
    </location>
</feature>
<gene>
    <name evidence="10" type="ORF">FMM06_04100</name>
</gene>
<keyword evidence="11" id="KW-1185">Reference proteome</keyword>
<reference evidence="10 11" key="1">
    <citation type="submission" date="2019-07" db="EMBL/GenBank/DDBJ databases">
        <title>Novel species isolated from glacier.</title>
        <authorList>
            <person name="Liu Q."/>
            <person name="Xin Y.-H."/>
        </authorList>
    </citation>
    <scope>NUCLEOTIDE SEQUENCE [LARGE SCALE GENOMIC DNA]</scope>
    <source>
        <strain evidence="10 11">LB1R16</strain>
    </source>
</reference>
<evidence type="ECO:0000256" key="2">
    <source>
        <dbReference type="ARBA" id="ARBA00004236"/>
    </source>
</evidence>
<keyword evidence="10" id="KW-0282">Flagellum</keyword>
<sequence length="104" mass="11089">MTGETSVLTSIVTTIVALLIVLALAWGALRLLKYMQDRQIGGVKGEETQALRFLRALPVGTRERVMLIEAEGERLLIGVTAGGITLLARWPAGAVPPTLPGDQP</sequence>
<dbReference type="OrthoDB" id="7567486at2"/>
<keyword evidence="5 9" id="KW-1133">Transmembrane helix</keyword>
<dbReference type="GO" id="GO:0005886">
    <property type="term" value="C:plasma membrane"/>
    <property type="evidence" value="ECO:0007669"/>
    <property type="project" value="UniProtKB-SubCell"/>
</dbReference>
<accession>A0A552UGM0</accession>
<evidence type="ECO:0000256" key="7">
    <source>
        <dbReference type="ARBA" id="ARBA00023143"/>
    </source>
</evidence>
<dbReference type="EMBL" id="VJWA01000001">
    <property type="protein sequence ID" value="TRW17364.1"/>
    <property type="molecule type" value="Genomic_DNA"/>
</dbReference>
<dbReference type="GO" id="GO:0009425">
    <property type="term" value="C:bacterial-type flagellum basal body"/>
    <property type="evidence" value="ECO:0007669"/>
    <property type="project" value="UniProtKB-SubCell"/>
</dbReference>
<keyword evidence="6 9" id="KW-0472">Membrane</keyword>
<keyword evidence="10" id="KW-0969">Cilium</keyword>
<keyword evidence="7" id="KW-0975">Bacterial flagellum</keyword>
<protein>
    <submittedName>
        <fullName evidence="10">Flagellar biosynthetic protein FliO</fullName>
    </submittedName>
</protein>
<dbReference type="PANTHER" id="PTHR38766">
    <property type="entry name" value="FLAGELLAR PROTEIN FLIO"/>
    <property type="match status" value="1"/>
</dbReference>
<evidence type="ECO:0000256" key="9">
    <source>
        <dbReference type="SAM" id="Phobius"/>
    </source>
</evidence>
<evidence type="ECO:0000256" key="4">
    <source>
        <dbReference type="ARBA" id="ARBA00022692"/>
    </source>
</evidence>